<sequence>MKQITVKKDFNAKVDASVDDKRHFTAYSATDTCLDDRLITVFYGAEGVLEPSAYFIQPLNIDRQTEDSRHGRSSVNNSVILQNPVTPIMRDNTATNVLSKSYIARSRLSPFSVLIISVLLVHVAVIVAVNYFWVRPTVTVNKLAETTIQSYLYQAPKAEPLLESRLESKPSAATPLKDKPDDKLAVNNQDTARIKHTEVQEPSKQIKSAPKTDLSQEIDDKAKVTTALSTPSANTSKGTSAKRFTQSYLAKQRANKLDELVVSSAANYSQKRSLSEMDGEMQELIFPEIDKYSKVVTTDHVLDPNRIVRKGDTCYRIVKIGDQINPYAETIGYPFNCGGDKVKKAINEAIAARLEKRMLGK</sequence>
<gene>
    <name evidence="3" type="ORF">TUM4438_16460</name>
</gene>
<accession>A0ABQ4PBA7</accession>
<dbReference type="EMBL" id="BPEY01000023">
    <property type="protein sequence ID" value="GIU44687.1"/>
    <property type="molecule type" value="Genomic_DNA"/>
</dbReference>
<keyword evidence="2" id="KW-0812">Transmembrane</keyword>
<dbReference type="RefSeq" id="WP_220780702.1">
    <property type="nucleotide sequence ID" value="NZ_BPEY01000023.1"/>
</dbReference>
<evidence type="ECO:0000313" key="3">
    <source>
        <dbReference type="EMBL" id="GIU44687.1"/>
    </source>
</evidence>
<dbReference type="Proteomes" id="UP000887104">
    <property type="component" value="Unassembled WGS sequence"/>
</dbReference>
<keyword evidence="2" id="KW-0472">Membrane</keyword>
<feature type="transmembrane region" description="Helical" evidence="2">
    <location>
        <begin position="111"/>
        <end position="133"/>
    </location>
</feature>
<evidence type="ECO:0000256" key="2">
    <source>
        <dbReference type="SAM" id="Phobius"/>
    </source>
</evidence>
<organism evidence="3 4">
    <name type="scientific">Shewanella sairae</name>
    <dbReference type="NCBI Taxonomy" id="190310"/>
    <lineage>
        <taxon>Bacteria</taxon>
        <taxon>Pseudomonadati</taxon>
        <taxon>Pseudomonadota</taxon>
        <taxon>Gammaproteobacteria</taxon>
        <taxon>Alteromonadales</taxon>
        <taxon>Shewanellaceae</taxon>
        <taxon>Shewanella</taxon>
    </lineage>
</organism>
<protein>
    <submittedName>
        <fullName evidence="3">Uncharacterized protein</fullName>
    </submittedName>
</protein>
<proteinExistence type="predicted"/>
<comment type="caution">
    <text evidence="3">The sequence shown here is derived from an EMBL/GenBank/DDBJ whole genome shotgun (WGS) entry which is preliminary data.</text>
</comment>
<keyword evidence="4" id="KW-1185">Reference proteome</keyword>
<name>A0ABQ4PBA7_9GAMM</name>
<evidence type="ECO:0000313" key="4">
    <source>
        <dbReference type="Proteomes" id="UP000887104"/>
    </source>
</evidence>
<keyword evidence="2" id="KW-1133">Transmembrane helix</keyword>
<evidence type="ECO:0000256" key="1">
    <source>
        <dbReference type="SAM" id="MobiDB-lite"/>
    </source>
</evidence>
<feature type="region of interest" description="Disordered" evidence="1">
    <location>
        <begin position="197"/>
        <end position="217"/>
    </location>
</feature>
<reference evidence="3" key="1">
    <citation type="submission" date="2021-05" db="EMBL/GenBank/DDBJ databases">
        <title>Molecular characterization for Shewanella algae harboring chromosomal blaOXA-55-like strains isolated from clinical and environment sample.</title>
        <authorList>
            <person name="Ohama Y."/>
            <person name="Aoki K."/>
            <person name="Harada S."/>
            <person name="Moriya K."/>
            <person name="Ishii Y."/>
            <person name="Tateda K."/>
        </authorList>
    </citation>
    <scope>NUCLEOTIDE SEQUENCE</scope>
    <source>
        <strain evidence="3">JCM 11563</strain>
    </source>
</reference>